<dbReference type="Pfam" id="PF00083">
    <property type="entry name" value="Sugar_tr"/>
    <property type="match status" value="1"/>
</dbReference>
<keyword evidence="8" id="KW-1185">Reference proteome</keyword>
<evidence type="ECO:0000256" key="3">
    <source>
        <dbReference type="ARBA" id="ARBA00022989"/>
    </source>
</evidence>
<evidence type="ECO:0000259" key="6">
    <source>
        <dbReference type="PROSITE" id="PS50850"/>
    </source>
</evidence>
<dbReference type="PROSITE" id="PS50850">
    <property type="entry name" value="MFS"/>
    <property type="match status" value="1"/>
</dbReference>
<evidence type="ECO:0000256" key="2">
    <source>
        <dbReference type="ARBA" id="ARBA00022692"/>
    </source>
</evidence>
<dbReference type="GO" id="GO:0016020">
    <property type="term" value="C:membrane"/>
    <property type="evidence" value="ECO:0007669"/>
    <property type="project" value="UniProtKB-SubCell"/>
</dbReference>
<comment type="subcellular location">
    <subcellularLocation>
        <location evidence="1">Membrane</location>
        <topology evidence="1">Multi-pass membrane protein</topology>
    </subcellularLocation>
</comment>
<feature type="transmembrane region" description="Helical" evidence="5">
    <location>
        <begin position="117"/>
        <end position="137"/>
    </location>
</feature>
<dbReference type="AlphaFoldDB" id="A0AAN9TZ38"/>
<dbReference type="Proteomes" id="UP001367676">
    <property type="component" value="Unassembled WGS sequence"/>
</dbReference>
<keyword evidence="3 5" id="KW-1133">Transmembrane helix</keyword>
<dbReference type="Gene3D" id="1.20.1250.20">
    <property type="entry name" value="MFS general substrate transporter like domains"/>
    <property type="match status" value="1"/>
</dbReference>
<gene>
    <name evidence="7" type="ORF">V9T40_014880</name>
</gene>
<dbReference type="PANTHER" id="PTHR48021">
    <property type="match status" value="1"/>
</dbReference>
<feature type="transmembrane region" description="Helical" evidence="5">
    <location>
        <begin position="73"/>
        <end position="97"/>
    </location>
</feature>
<dbReference type="PANTHER" id="PTHR48021:SF24">
    <property type="entry name" value="MAJOR FACILITATOR SUPERFAMILY (MFS) PROFILE DOMAIN-CONTAINING PROTEIN"/>
    <property type="match status" value="1"/>
</dbReference>
<proteinExistence type="predicted"/>
<dbReference type="SUPFAM" id="SSF103473">
    <property type="entry name" value="MFS general substrate transporter"/>
    <property type="match status" value="1"/>
</dbReference>
<keyword evidence="4 5" id="KW-0472">Membrane</keyword>
<dbReference type="InterPro" id="IPR050549">
    <property type="entry name" value="MFS_Trehalose_Transporter"/>
</dbReference>
<evidence type="ECO:0000256" key="5">
    <source>
        <dbReference type="SAM" id="Phobius"/>
    </source>
</evidence>
<dbReference type="GO" id="GO:0022857">
    <property type="term" value="F:transmembrane transporter activity"/>
    <property type="evidence" value="ECO:0007669"/>
    <property type="project" value="InterPro"/>
</dbReference>
<dbReference type="InterPro" id="IPR020846">
    <property type="entry name" value="MFS_dom"/>
</dbReference>
<evidence type="ECO:0000313" key="8">
    <source>
        <dbReference type="Proteomes" id="UP001367676"/>
    </source>
</evidence>
<organism evidence="7 8">
    <name type="scientific">Parthenolecanium corni</name>
    <dbReference type="NCBI Taxonomy" id="536013"/>
    <lineage>
        <taxon>Eukaryota</taxon>
        <taxon>Metazoa</taxon>
        <taxon>Ecdysozoa</taxon>
        <taxon>Arthropoda</taxon>
        <taxon>Hexapoda</taxon>
        <taxon>Insecta</taxon>
        <taxon>Pterygota</taxon>
        <taxon>Neoptera</taxon>
        <taxon>Paraneoptera</taxon>
        <taxon>Hemiptera</taxon>
        <taxon>Sternorrhyncha</taxon>
        <taxon>Coccoidea</taxon>
        <taxon>Coccidae</taxon>
        <taxon>Parthenolecanium</taxon>
    </lineage>
</organism>
<comment type="caution">
    <text evidence="7">The sequence shown here is derived from an EMBL/GenBank/DDBJ whole genome shotgun (WGS) entry which is preliminary data.</text>
</comment>
<feature type="domain" description="Major facilitator superfamily (MFS) profile" evidence="6">
    <location>
        <begin position="73"/>
        <end position="214"/>
    </location>
</feature>
<dbReference type="EMBL" id="JBBCAQ010000016">
    <property type="protein sequence ID" value="KAK7597924.1"/>
    <property type="molecule type" value="Genomic_DNA"/>
</dbReference>
<protein>
    <recommendedName>
        <fullName evidence="6">Major facilitator superfamily (MFS) profile domain-containing protein</fullName>
    </recommendedName>
</protein>
<sequence length="214" mass="22974">MFKNWTYFGHSFCYRLSTGLLNEDKTEPFTNGVGDLGEYVDNGDIHKPISGSCFDLSFKPTEKCSYKAVIPQVLACVSAASFHFPIGLVVAYSAILLVQLEEHPEENIVMDADKKSWIASATVLIVPIAAPLTGFLVDRIGRVSTLKSAAVPYILGWLLIANAPNVITIVIGRSLTGFALAMGSSPAAVYITEVARPDLRGALICLGPSMTSFG</sequence>
<evidence type="ECO:0000256" key="1">
    <source>
        <dbReference type="ARBA" id="ARBA00004141"/>
    </source>
</evidence>
<accession>A0AAN9TZ38</accession>
<evidence type="ECO:0000256" key="4">
    <source>
        <dbReference type="ARBA" id="ARBA00023136"/>
    </source>
</evidence>
<reference evidence="7 8" key="1">
    <citation type="submission" date="2024-03" db="EMBL/GenBank/DDBJ databases">
        <title>Adaptation during the transition from Ophiocordyceps entomopathogen to insect associate is accompanied by gene loss and intensified selection.</title>
        <authorList>
            <person name="Ward C.M."/>
            <person name="Onetto C.A."/>
            <person name="Borneman A.R."/>
        </authorList>
    </citation>
    <scope>NUCLEOTIDE SEQUENCE [LARGE SCALE GENOMIC DNA]</scope>
    <source>
        <strain evidence="7">AWRI1</strain>
        <tissue evidence="7">Single Adult Female</tissue>
    </source>
</reference>
<feature type="transmembrane region" description="Helical" evidence="5">
    <location>
        <begin position="149"/>
        <end position="172"/>
    </location>
</feature>
<dbReference type="InterPro" id="IPR036259">
    <property type="entry name" value="MFS_trans_sf"/>
</dbReference>
<dbReference type="InterPro" id="IPR005828">
    <property type="entry name" value="MFS_sugar_transport-like"/>
</dbReference>
<evidence type="ECO:0000313" key="7">
    <source>
        <dbReference type="EMBL" id="KAK7597924.1"/>
    </source>
</evidence>
<name>A0AAN9TZ38_9HEMI</name>
<keyword evidence="2 5" id="KW-0812">Transmembrane</keyword>